<feature type="transmembrane region" description="Helical" evidence="5">
    <location>
        <begin position="134"/>
        <end position="152"/>
    </location>
</feature>
<evidence type="ECO:0000256" key="3">
    <source>
        <dbReference type="ARBA" id="ARBA00022989"/>
    </source>
</evidence>
<evidence type="ECO:0000313" key="7">
    <source>
        <dbReference type="EMBL" id="RBP10045.1"/>
    </source>
</evidence>
<comment type="caution">
    <text evidence="7">The sequence shown here is derived from an EMBL/GenBank/DDBJ whole genome shotgun (WGS) entry which is preliminary data.</text>
</comment>
<dbReference type="Proteomes" id="UP000253201">
    <property type="component" value="Unassembled WGS sequence"/>
</dbReference>
<dbReference type="PANTHER" id="PTHR37422:SF17">
    <property type="entry name" value="O-ANTIGEN LIGASE"/>
    <property type="match status" value="1"/>
</dbReference>
<sequence>MLASTTVPGWKGYTQKTASILEIITFALCAVTLLTALINNNLSMKLFNISGVLAILTLIIRGKTASLTGKACILPATILLIGIVDVIWYSMFKVDNSPFRATYHSYLNTAKIFLFGTFIVLLASTSKFKAKKNALLYLFYAVSFIIFGYAAWLKFNAGMARIDFGIGTATGAAYSIMLIGIISAISILYVEKSHPLLFLLNTAAVFTALIFTQTRSAVLLFPVICAITLVLYFSKAPKKLFLSVITFLALLVVLSFIFSKPISQRYESAMRDIEKYQTKNNSQSSLGARLAMYQVGFDIFEDAPLAWRSAEERAQSAKAIVAKDKSLMGIMPYLNVHLHNEFIEAGSLKGLAGVLSTLLFYAGLFYAIYYYRSLGLFTFTLAIIGLGLSDVLVWSRSVPIIIICGITVLLFFQSQRELPAKLES</sequence>
<dbReference type="PANTHER" id="PTHR37422">
    <property type="entry name" value="TEICHURONIC ACID BIOSYNTHESIS PROTEIN TUAE"/>
    <property type="match status" value="1"/>
</dbReference>
<evidence type="ECO:0000256" key="5">
    <source>
        <dbReference type="SAM" id="Phobius"/>
    </source>
</evidence>
<feature type="transmembrane region" description="Helical" evidence="5">
    <location>
        <begin position="342"/>
        <end position="362"/>
    </location>
</feature>
<dbReference type="InterPro" id="IPR007016">
    <property type="entry name" value="O-antigen_ligase-rel_domated"/>
</dbReference>
<keyword evidence="3 5" id="KW-1133">Transmembrane helix</keyword>
<feature type="transmembrane region" description="Helical" evidence="5">
    <location>
        <begin position="72"/>
        <end position="91"/>
    </location>
</feature>
<dbReference type="EMBL" id="QNRL01000006">
    <property type="protein sequence ID" value="RBP10045.1"/>
    <property type="molecule type" value="Genomic_DNA"/>
</dbReference>
<feature type="transmembrane region" description="Helical" evidence="5">
    <location>
        <begin position="20"/>
        <end position="38"/>
    </location>
</feature>
<keyword evidence="4 5" id="KW-0472">Membrane</keyword>
<evidence type="ECO:0000256" key="1">
    <source>
        <dbReference type="ARBA" id="ARBA00004141"/>
    </source>
</evidence>
<evidence type="ECO:0000313" key="8">
    <source>
        <dbReference type="Proteomes" id="UP000253201"/>
    </source>
</evidence>
<dbReference type="RefSeq" id="WP_113858318.1">
    <property type="nucleotide sequence ID" value="NZ_QNRL01000006.1"/>
</dbReference>
<feature type="transmembrane region" description="Helical" evidence="5">
    <location>
        <begin position="195"/>
        <end position="211"/>
    </location>
</feature>
<keyword evidence="8" id="KW-1185">Reference proteome</keyword>
<reference evidence="7 8" key="1">
    <citation type="submission" date="2018-06" db="EMBL/GenBank/DDBJ databases">
        <title>Genomic Encyclopedia of Type Strains, Phase IV (KMG-IV): sequencing the most valuable type-strain genomes for metagenomic binning, comparative biology and taxonomic classification.</title>
        <authorList>
            <person name="Goeker M."/>
        </authorList>
    </citation>
    <scope>NUCLEOTIDE SEQUENCE [LARGE SCALE GENOMIC DNA]</scope>
    <source>
        <strain evidence="7 8">DSM 27453</strain>
    </source>
</reference>
<evidence type="ECO:0000256" key="4">
    <source>
        <dbReference type="ARBA" id="ARBA00023136"/>
    </source>
</evidence>
<proteinExistence type="predicted"/>
<keyword evidence="7" id="KW-0436">Ligase</keyword>
<name>A0ABX9FXL7_9ENTR</name>
<accession>A0ABX9FXL7</accession>
<feature type="transmembrane region" description="Helical" evidence="5">
    <location>
        <begin position="394"/>
        <end position="412"/>
    </location>
</feature>
<dbReference type="GO" id="GO:0016874">
    <property type="term" value="F:ligase activity"/>
    <property type="evidence" value="ECO:0007669"/>
    <property type="project" value="UniProtKB-KW"/>
</dbReference>
<feature type="domain" description="O-antigen ligase-related" evidence="6">
    <location>
        <begin position="203"/>
        <end position="355"/>
    </location>
</feature>
<feature type="transmembrane region" description="Helical" evidence="5">
    <location>
        <begin position="172"/>
        <end position="190"/>
    </location>
</feature>
<evidence type="ECO:0000259" key="6">
    <source>
        <dbReference type="Pfam" id="PF04932"/>
    </source>
</evidence>
<feature type="transmembrane region" description="Helical" evidence="5">
    <location>
        <begin position="369"/>
        <end position="388"/>
    </location>
</feature>
<gene>
    <name evidence="7" type="ORF">DFQ50_106105</name>
</gene>
<keyword evidence="2 5" id="KW-0812">Transmembrane</keyword>
<feature type="transmembrane region" description="Helical" evidence="5">
    <location>
        <begin position="240"/>
        <end position="258"/>
    </location>
</feature>
<feature type="transmembrane region" description="Helical" evidence="5">
    <location>
        <begin position="103"/>
        <end position="122"/>
    </location>
</feature>
<comment type="subcellular location">
    <subcellularLocation>
        <location evidence="1">Membrane</location>
        <topology evidence="1">Multi-pass membrane protein</topology>
    </subcellularLocation>
</comment>
<dbReference type="InterPro" id="IPR051533">
    <property type="entry name" value="WaaL-like"/>
</dbReference>
<protein>
    <submittedName>
        <fullName evidence="7">O-antigen ligase</fullName>
    </submittedName>
</protein>
<dbReference type="Pfam" id="PF04932">
    <property type="entry name" value="Wzy_C"/>
    <property type="match status" value="1"/>
</dbReference>
<feature type="transmembrane region" description="Helical" evidence="5">
    <location>
        <begin position="217"/>
        <end position="233"/>
    </location>
</feature>
<evidence type="ECO:0000256" key="2">
    <source>
        <dbReference type="ARBA" id="ARBA00022692"/>
    </source>
</evidence>
<organism evidence="7 8">
    <name type="scientific">Pseudocitrobacter faecalis</name>
    <dbReference type="NCBI Taxonomy" id="1398493"/>
    <lineage>
        <taxon>Bacteria</taxon>
        <taxon>Pseudomonadati</taxon>
        <taxon>Pseudomonadota</taxon>
        <taxon>Gammaproteobacteria</taxon>
        <taxon>Enterobacterales</taxon>
        <taxon>Enterobacteriaceae</taxon>
        <taxon>Pseudocitrobacter</taxon>
    </lineage>
</organism>